<dbReference type="PANTHER" id="PTHR43591">
    <property type="entry name" value="METHYLTRANSFERASE"/>
    <property type="match status" value="1"/>
</dbReference>
<dbReference type="Proteomes" id="UP000275024">
    <property type="component" value="Unassembled WGS sequence"/>
</dbReference>
<accession>A0A3A9VS30</accession>
<dbReference type="SUPFAM" id="SSF53335">
    <property type="entry name" value="S-adenosyl-L-methionine-dependent methyltransferases"/>
    <property type="match status" value="1"/>
</dbReference>
<comment type="caution">
    <text evidence="2">The sequence shown here is derived from an EMBL/GenBank/DDBJ whole genome shotgun (WGS) entry which is preliminary data.</text>
</comment>
<dbReference type="InterPro" id="IPR029063">
    <property type="entry name" value="SAM-dependent_MTases_sf"/>
</dbReference>
<proteinExistence type="predicted"/>
<dbReference type="InterPro" id="IPR025714">
    <property type="entry name" value="Methyltranfer_dom"/>
</dbReference>
<sequence length="266" mass="28701">MPEATYTHGHHESVLRSHRWRTAENSAAYLLPRLRPGLALLDIGCGPGTLTADLAERVAPGPVTALDHAPGILDAARAEVASRGLAGVSFATGDVHALDLPDASFDVVHAHQVLQHVADPVGALREMGRVCRHDGVVASRESDYAAMTWYPRVPGLDEWRSLYRRVARANGGEPDAGRRVASWARRAGFADVTATASVWCFASPEDRAWWSGSWSERSTASAFARAAVDGGHATAGDLERIAAAWRAWGERPDGWFTVLHGEVLCR</sequence>
<evidence type="ECO:0000313" key="4">
    <source>
        <dbReference type="Proteomes" id="UP000268652"/>
    </source>
</evidence>
<dbReference type="GO" id="GO:0032259">
    <property type="term" value="P:methylation"/>
    <property type="evidence" value="ECO:0007669"/>
    <property type="project" value="UniProtKB-KW"/>
</dbReference>
<organism evidence="2 5">
    <name type="scientific">Streptomyces radicis</name>
    <dbReference type="NCBI Taxonomy" id="1750517"/>
    <lineage>
        <taxon>Bacteria</taxon>
        <taxon>Bacillati</taxon>
        <taxon>Actinomycetota</taxon>
        <taxon>Actinomycetes</taxon>
        <taxon>Kitasatosporales</taxon>
        <taxon>Streptomycetaceae</taxon>
        <taxon>Streptomyces</taxon>
    </lineage>
</organism>
<protein>
    <submittedName>
        <fullName evidence="2">Methyltransferase domain-containing protein</fullName>
    </submittedName>
</protein>
<dbReference type="OrthoDB" id="9795634at2"/>
<dbReference type="AlphaFoldDB" id="A0A3A9VS30"/>
<dbReference type="PANTHER" id="PTHR43591:SF24">
    <property type="entry name" value="2-METHOXY-6-POLYPRENYL-1,4-BENZOQUINOL METHYLASE, MITOCHONDRIAL"/>
    <property type="match status" value="1"/>
</dbReference>
<evidence type="ECO:0000259" key="1">
    <source>
        <dbReference type="Pfam" id="PF13847"/>
    </source>
</evidence>
<dbReference type="EMBL" id="RBDY01000042">
    <property type="protein sequence ID" value="RKN13916.1"/>
    <property type="molecule type" value="Genomic_DNA"/>
</dbReference>
<gene>
    <name evidence="3" type="ORF">D7318_30145</name>
    <name evidence="2" type="ORF">D7319_30460</name>
</gene>
<dbReference type="Proteomes" id="UP000268652">
    <property type="component" value="Unassembled WGS sequence"/>
</dbReference>
<dbReference type="Gene3D" id="3.40.50.150">
    <property type="entry name" value="Vaccinia Virus protein VP39"/>
    <property type="match status" value="1"/>
</dbReference>
<keyword evidence="4" id="KW-1185">Reference proteome</keyword>
<name>A0A3A9VS30_9ACTN</name>
<dbReference type="RefSeq" id="WP_120700428.1">
    <property type="nucleotide sequence ID" value="NZ_RBDX01000043.1"/>
</dbReference>
<evidence type="ECO:0000313" key="3">
    <source>
        <dbReference type="EMBL" id="RKN13916.1"/>
    </source>
</evidence>
<dbReference type="GO" id="GO:0008168">
    <property type="term" value="F:methyltransferase activity"/>
    <property type="evidence" value="ECO:0007669"/>
    <property type="project" value="UniProtKB-KW"/>
</dbReference>
<evidence type="ECO:0000313" key="5">
    <source>
        <dbReference type="Proteomes" id="UP000275024"/>
    </source>
</evidence>
<dbReference type="CDD" id="cd02440">
    <property type="entry name" value="AdoMet_MTases"/>
    <property type="match status" value="1"/>
</dbReference>
<dbReference type="Pfam" id="PF13847">
    <property type="entry name" value="Methyltransf_31"/>
    <property type="match status" value="1"/>
</dbReference>
<reference evidence="4 5" key="1">
    <citation type="submission" date="2018-09" db="EMBL/GenBank/DDBJ databases">
        <title>Streptomyces sp. nov. DS1-2, an endophytic actinomycete isolated from roots of Dendrobium scabrilingue.</title>
        <authorList>
            <person name="Kuncharoen N."/>
            <person name="Kudo T."/>
            <person name="Ohkuma M."/>
            <person name="Yuki M."/>
            <person name="Tanasupawat S."/>
        </authorList>
    </citation>
    <scope>NUCLEOTIDE SEQUENCE [LARGE SCALE GENOMIC DNA]</scope>
    <source>
        <strain evidence="2 5">AZ1-7</strain>
        <strain evidence="3 4">DS1-2</strain>
    </source>
</reference>
<keyword evidence="2" id="KW-0808">Transferase</keyword>
<feature type="domain" description="Methyltransferase" evidence="1">
    <location>
        <begin position="36"/>
        <end position="154"/>
    </location>
</feature>
<keyword evidence="2" id="KW-0489">Methyltransferase</keyword>
<evidence type="ECO:0000313" key="2">
    <source>
        <dbReference type="EMBL" id="RKN03845.1"/>
    </source>
</evidence>
<dbReference type="EMBL" id="RBDX01000043">
    <property type="protein sequence ID" value="RKN03845.1"/>
    <property type="molecule type" value="Genomic_DNA"/>
</dbReference>